<proteinExistence type="predicted"/>
<evidence type="ECO:0000313" key="3">
    <source>
        <dbReference type="Proteomes" id="UP000309673"/>
    </source>
</evidence>
<dbReference type="NCBIfam" id="NF033484">
    <property type="entry name" value="Stp1_PP2C_phos"/>
    <property type="match status" value="1"/>
</dbReference>
<dbReference type="OrthoDB" id="9801841at2"/>
<sequence length="254" mass="27301">MKTAWRTHVGKVRHVNEDRAWSGRLADGWTGVIVADGMGGHRAGDVASELAVGCLADALQFWNPNQTPAEAEAALQEMINKANRVVYETASLNEEYHNMGTTVVVAVMSRDGGFIGHVGDSRIYRLRGSRLEQLTDDHTVINELSKSGQLSPEEAARHPLRHAITRSVGTERDVKADIMAIDWMPGDRLLLCSDGLSGLVEETMLQQTLAQTGATLEEVADRLVEMALDAGGDDNVTVVLVEADEAAAAGGETA</sequence>
<dbReference type="RefSeq" id="WP_136776617.1">
    <property type="nucleotide sequence ID" value="NZ_SUPK01000002.1"/>
</dbReference>
<dbReference type="GO" id="GO:0004722">
    <property type="term" value="F:protein serine/threonine phosphatase activity"/>
    <property type="evidence" value="ECO:0007669"/>
    <property type="project" value="InterPro"/>
</dbReference>
<reference evidence="2 3" key="1">
    <citation type="submission" date="2019-04" db="EMBL/GenBank/DDBJ databases">
        <title>Cohnella sp. nov., isolated from soil.</title>
        <authorList>
            <person name="Kim W."/>
        </authorList>
    </citation>
    <scope>NUCLEOTIDE SEQUENCE [LARGE SCALE GENOMIC DNA]</scope>
    <source>
        <strain evidence="2 3">CAU 1483</strain>
    </source>
</reference>
<keyword evidence="3" id="KW-1185">Reference proteome</keyword>
<comment type="caution">
    <text evidence="2">The sequence shown here is derived from an EMBL/GenBank/DDBJ whole genome shotgun (WGS) entry which is preliminary data.</text>
</comment>
<dbReference type="InterPro" id="IPR036457">
    <property type="entry name" value="PPM-type-like_dom_sf"/>
</dbReference>
<gene>
    <name evidence="2" type="ORF">E5161_04980</name>
</gene>
<accession>A0A4U0FII3</accession>
<evidence type="ECO:0000313" key="2">
    <source>
        <dbReference type="EMBL" id="TJY43252.1"/>
    </source>
</evidence>
<dbReference type="InterPro" id="IPR015655">
    <property type="entry name" value="PP2C"/>
</dbReference>
<dbReference type="Proteomes" id="UP000309673">
    <property type="component" value="Unassembled WGS sequence"/>
</dbReference>
<feature type="domain" description="PPM-type phosphatase" evidence="1">
    <location>
        <begin position="1"/>
        <end position="243"/>
    </location>
</feature>
<protein>
    <submittedName>
        <fullName evidence="2">Stp1/IreP family PP2C-type Ser/Thr phosphatase</fullName>
    </submittedName>
</protein>
<dbReference type="SUPFAM" id="SSF81606">
    <property type="entry name" value="PP2C-like"/>
    <property type="match status" value="1"/>
</dbReference>
<dbReference type="PANTHER" id="PTHR47992">
    <property type="entry name" value="PROTEIN PHOSPHATASE"/>
    <property type="match status" value="1"/>
</dbReference>
<dbReference type="AlphaFoldDB" id="A0A4U0FII3"/>
<dbReference type="Gene3D" id="3.60.40.10">
    <property type="entry name" value="PPM-type phosphatase domain"/>
    <property type="match status" value="1"/>
</dbReference>
<organism evidence="2 3">
    <name type="scientific">Cohnella pontilimi</name>
    <dbReference type="NCBI Taxonomy" id="2564100"/>
    <lineage>
        <taxon>Bacteria</taxon>
        <taxon>Bacillati</taxon>
        <taxon>Bacillota</taxon>
        <taxon>Bacilli</taxon>
        <taxon>Bacillales</taxon>
        <taxon>Paenibacillaceae</taxon>
        <taxon>Cohnella</taxon>
    </lineage>
</organism>
<dbReference type="InterPro" id="IPR001932">
    <property type="entry name" value="PPM-type_phosphatase-like_dom"/>
</dbReference>
<dbReference type="EMBL" id="SUPK01000002">
    <property type="protein sequence ID" value="TJY43252.1"/>
    <property type="molecule type" value="Genomic_DNA"/>
</dbReference>
<evidence type="ECO:0000259" key="1">
    <source>
        <dbReference type="PROSITE" id="PS51746"/>
    </source>
</evidence>
<dbReference type="Pfam" id="PF13672">
    <property type="entry name" value="PP2C_2"/>
    <property type="match status" value="1"/>
</dbReference>
<dbReference type="SMART" id="SM00332">
    <property type="entry name" value="PP2Cc"/>
    <property type="match status" value="1"/>
</dbReference>
<dbReference type="CDD" id="cd00143">
    <property type="entry name" value="PP2Cc"/>
    <property type="match status" value="1"/>
</dbReference>
<dbReference type="SMART" id="SM00331">
    <property type="entry name" value="PP2C_SIG"/>
    <property type="match status" value="1"/>
</dbReference>
<name>A0A4U0FII3_9BACL</name>
<dbReference type="PROSITE" id="PS51746">
    <property type="entry name" value="PPM_2"/>
    <property type="match status" value="1"/>
</dbReference>